<evidence type="ECO:0000256" key="6">
    <source>
        <dbReference type="ARBA" id="ARBA00022475"/>
    </source>
</evidence>
<evidence type="ECO:0000256" key="3">
    <source>
        <dbReference type="ARBA" id="ARBA00005811"/>
    </source>
</evidence>
<comment type="subunit">
    <text evidence="4">The accessory proteins ExbB and ExbD seem to form a complex with TonB.</text>
</comment>
<dbReference type="InterPro" id="IPR003400">
    <property type="entry name" value="ExbD"/>
</dbReference>
<evidence type="ECO:0000256" key="13">
    <source>
        <dbReference type="SAM" id="Phobius"/>
    </source>
</evidence>
<dbReference type="EMBL" id="QDKK01000015">
    <property type="protein sequence ID" value="PWC24239.1"/>
    <property type="molecule type" value="Genomic_DNA"/>
</dbReference>
<keyword evidence="10 13" id="KW-1133">Transmembrane helix</keyword>
<reference evidence="15 17" key="2">
    <citation type="submission" date="2018-11" db="EMBL/GenBank/DDBJ databases">
        <title>Genome sequences of Brenneria nigrifluens and Brenneria rubrifaciens.</title>
        <authorList>
            <person name="Poret-Peterson A.T."/>
            <person name="McClean A.E."/>
            <person name="Kluepfel D.A."/>
        </authorList>
    </citation>
    <scope>NUCLEOTIDE SEQUENCE [LARGE SCALE GENOMIC DNA]</scope>
    <source>
        <strain evidence="15 17">ATCC 13028</strain>
    </source>
</reference>
<dbReference type="GO" id="GO:0015031">
    <property type="term" value="P:protein transport"/>
    <property type="evidence" value="ECO:0007669"/>
    <property type="project" value="UniProtKB-KW"/>
</dbReference>
<keyword evidence="5 12" id="KW-0813">Transport</keyword>
<keyword evidence="9 12" id="KW-0653">Protein transport</keyword>
<keyword evidence="11 13" id="KW-0472">Membrane</keyword>
<dbReference type="AlphaFoldDB" id="A0A2U1URD9"/>
<evidence type="ECO:0000256" key="1">
    <source>
        <dbReference type="ARBA" id="ARBA00003540"/>
    </source>
</evidence>
<evidence type="ECO:0000256" key="10">
    <source>
        <dbReference type="ARBA" id="ARBA00022989"/>
    </source>
</evidence>
<reference evidence="14 16" key="1">
    <citation type="submission" date="2018-04" db="EMBL/GenBank/DDBJ databases">
        <title>Brenneria corticis sp.nov.</title>
        <authorList>
            <person name="Li Y."/>
        </authorList>
    </citation>
    <scope>NUCLEOTIDE SEQUENCE [LARGE SCALE GENOMIC DNA]</scope>
    <source>
        <strain evidence="14 16">LMG 2694</strain>
    </source>
</reference>
<dbReference type="GO" id="GO:0022857">
    <property type="term" value="F:transmembrane transporter activity"/>
    <property type="evidence" value="ECO:0007669"/>
    <property type="project" value="InterPro"/>
</dbReference>
<evidence type="ECO:0000313" key="15">
    <source>
        <dbReference type="EMBL" id="QCR06030.1"/>
    </source>
</evidence>
<evidence type="ECO:0000313" key="16">
    <source>
        <dbReference type="Proteomes" id="UP000295985"/>
    </source>
</evidence>
<dbReference type="Proteomes" id="UP000303847">
    <property type="component" value="Chromosome"/>
</dbReference>
<dbReference type="Pfam" id="PF02472">
    <property type="entry name" value="ExbD"/>
    <property type="match status" value="1"/>
</dbReference>
<dbReference type="Proteomes" id="UP000295985">
    <property type="component" value="Unassembled WGS sequence"/>
</dbReference>
<accession>A0A2U1URD9</accession>
<dbReference type="GO" id="GO:0005886">
    <property type="term" value="C:plasma membrane"/>
    <property type="evidence" value="ECO:0007669"/>
    <property type="project" value="UniProtKB-SubCell"/>
</dbReference>
<evidence type="ECO:0000256" key="7">
    <source>
        <dbReference type="ARBA" id="ARBA00022519"/>
    </source>
</evidence>
<comment type="similarity">
    <text evidence="3 12">Belongs to the ExbD/TolR family.</text>
</comment>
<feature type="transmembrane region" description="Helical" evidence="13">
    <location>
        <begin position="21"/>
        <end position="42"/>
    </location>
</feature>
<evidence type="ECO:0000256" key="5">
    <source>
        <dbReference type="ARBA" id="ARBA00022448"/>
    </source>
</evidence>
<gene>
    <name evidence="14" type="ORF">DDT54_10280</name>
    <name evidence="15" type="ORF">EH206_18760</name>
</gene>
<dbReference type="EMBL" id="CP034036">
    <property type="protein sequence ID" value="QCR06030.1"/>
    <property type="molecule type" value="Genomic_DNA"/>
</dbReference>
<protein>
    <submittedName>
        <fullName evidence="14">Biopolymer transporter ExbD</fullName>
    </submittedName>
</protein>
<dbReference type="Gene3D" id="3.30.420.270">
    <property type="match status" value="1"/>
</dbReference>
<keyword evidence="6" id="KW-1003">Cell membrane</keyword>
<sequence>MALKRGKKQAQPQVMMEINTTPLIDVMLVLLIMLIITIPAQLHSVDLNLPTARQNPPPQEEEPQVVRISIEADNIIRWDDETVTPDALEQKLRLAAAQARQPELHIRADRAAIYRQVVAVMAAVQRHRLTRIGLVGLERFEH</sequence>
<keyword evidence="7" id="KW-0997">Cell inner membrane</keyword>
<evidence type="ECO:0000256" key="8">
    <source>
        <dbReference type="ARBA" id="ARBA00022692"/>
    </source>
</evidence>
<evidence type="ECO:0000256" key="2">
    <source>
        <dbReference type="ARBA" id="ARBA00004249"/>
    </source>
</evidence>
<evidence type="ECO:0000256" key="12">
    <source>
        <dbReference type="RuleBase" id="RU003879"/>
    </source>
</evidence>
<dbReference type="PANTHER" id="PTHR30558">
    <property type="entry name" value="EXBD MEMBRANE COMPONENT OF PMF-DRIVEN MACROMOLECULE IMPORT SYSTEM"/>
    <property type="match status" value="1"/>
</dbReference>
<keyword evidence="8 12" id="KW-0812">Transmembrane</keyword>
<proteinExistence type="inferred from homology"/>
<comment type="function">
    <text evidence="1">Involved in the TonB-dependent energy-dependent transport of various receptor-bound substrates.</text>
</comment>
<keyword evidence="17" id="KW-1185">Reference proteome</keyword>
<organism evidence="14 16">
    <name type="scientific">Brenneria nigrifluens DSM 30175 = ATCC 13028</name>
    <dbReference type="NCBI Taxonomy" id="1121120"/>
    <lineage>
        <taxon>Bacteria</taxon>
        <taxon>Pseudomonadati</taxon>
        <taxon>Pseudomonadota</taxon>
        <taxon>Gammaproteobacteria</taxon>
        <taxon>Enterobacterales</taxon>
        <taxon>Pectobacteriaceae</taxon>
        <taxon>Brenneria</taxon>
    </lineage>
</organism>
<evidence type="ECO:0000313" key="17">
    <source>
        <dbReference type="Proteomes" id="UP000303847"/>
    </source>
</evidence>
<comment type="subcellular location">
    <subcellularLocation>
        <location evidence="2">Cell inner membrane</location>
        <topology evidence="2">Single-pass type II membrane protein</topology>
    </subcellularLocation>
    <subcellularLocation>
        <location evidence="12">Cell membrane</location>
        <topology evidence="12">Single-pass type II membrane protein</topology>
    </subcellularLocation>
</comment>
<evidence type="ECO:0000256" key="11">
    <source>
        <dbReference type="ARBA" id="ARBA00023136"/>
    </source>
</evidence>
<dbReference type="RefSeq" id="WP_009114446.1">
    <property type="nucleotide sequence ID" value="NZ_CP034036.1"/>
</dbReference>
<evidence type="ECO:0000256" key="9">
    <source>
        <dbReference type="ARBA" id="ARBA00022927"/>
    </source>
</evidence>
<evidence type="ECO:0000256" key="4">
    <source>
        <dbReference type="ARBA" id="ARBA00011471"/>
    </source>
</evidence>
<dbReference type="PANTHER" id="PTHR30558:SF12">
    <property type="entry name" value="BIOPOLYMER TRANSPORT PROTEIN EXBD"/>
    <property type="match status" value="1"/>
</dbReference>
<evidence type="ECO:0000313" key="14">
    <source>
        <dbReference type="EMBL" id="PWC24239.1"/>
    </source>
</evidence>
<name>A0A2U1URD9_9GAMM</name>